<dbReference type="EMBL" id="DS113550">
    <property type="protein sequence ID" value="EAY01994.1"/>
    <property type="molecule type" value="Genomic_DNA"/>
</dbReference>
<dbReference type="GO" id="GO:0016757">
    <property type="term" value="F:glycosyltransferase activity"/>
    <property type="evidence" value="ECO:0007669"/>
    <property type="project" value="InterPro"/>
</dbReference>
<evidence type="ECO:0000313" key="3">
    <source>
        <dbReference type="Proteomes" id="UP000001542"/>
    </source>
</evidence>
<reference evidence="2" key="1">
    <citation type="submission" date="2006-10" db="EMBL/GenBank/DDBJ databases">
        <authorList>
            <person name="Amadeo P."/>
            <person name="Zhao Q."/>
            <person name="Wortman J."/>
            <person name="Fraser-Liggett C."/>
            <person name="Carlton J."/>
        </authorList>
    </citation>
    <scope>NUCLEOTIDE SEQUENCE</scope>
    <source>
        <strain evidence="2">G3</strain>
    </source>
</reference>
<dbReference type="AlphaFoldDB" id="A2EZB3"/>
<keyword evidence="3" id="KW-1185">Reference proteome</keyword>
<dbReference type="InParanoid" id="A2EZB3"/>
<evidence type="ECO:0000259" key="1">
    <source>
        <dbReference type="Pfam" id="PF04577"/>
    </source>
</evidence>
<dbReference type="VEuPathDB" id="TrichDB:TVAGG3_0136440"/>
<sequence>MYGHNIHDFLSAMMYVPEDLMKRGITVVRTKCCAKIMKEMMKFLGLNIKFVELKYAEQIFVKKLWIVHTMELAHGYASGGLTRLRKLIMQKVDFNKVKPTRFVVADRPPKSGRNFEDPDLIVEYLNNFTKIDEGCHWIRDDKFFHGHITDIVKYWQSIRVIVTLQGSGIYNAIFMHEKCGISILCSQNLDEPNLMLCAHLHIFLIEVVHPDRDFRTNKRQFINYTAMMKYTQRVVDAVNAGHWTSMEGIQVSLEPSYPATNAEEFVRNYNYVS</sequence>
<dbReference type="Proteomes" id="UP000001542">
    <property type="component" value="Unassembled WGS sequence"/>
</dbReference>
<organism evidence="2 3">
    <name type="scientific">Trichomonas vaginalis (strain ATCC PRA-98 / G3)</name>
    <dbReference type="NCBI Taxonomy" id="412133"/>
    <lineage>
        <taxon>Eukaryota</taxon>
        <taxon>Metamonada</taxon>
        <taxon>Parabasalia</taxon>
        <taxon>Trichomonadida</taxon>
        <taxon>Trichomonadidae</taxon>
        <taxon>Trichomonas</taxon>
    </lineage>
</organism>
<proteinExistence type="predicted"/>
<dbReference type="RefSeq" id="XP_001330474.1">
    <property type="nucleotide sequence ID" value="XM_001330439.1"/>
</dbReference>
<dbReference type="VEuPathDB" id="TrichDB:TVAG_217310"/>
<protein>
    <recommendedName>
        <fullName evidence="1">Glycosyltransferase 61 catalytic domain-containing protein</fullName>
    </recommendedName>
</protein>
<dbReference type="Pfam" id="PF04577">
    <property type="entry name" value="Glyco_transf_61"/>
    <property type="match status" value="1"/>
</dbReference>
<name>A2EZB3_TRIV3</name>
<feature type="domain" description="Glycosyltransferase 61 catalytic" evidence="1">
    <location>
        <begin position="2"/>
        <end position="181"/>
    </location>
</feature>
<reference evidence="2" key="2">
    <citation type="journal article" date="2007" name="Science">
        <title>Draft genome sequence of the sexually transmitted pathogen Trichomonas vaginalis.</title>
        <authorList>
            <person name="Carlton J.M."/>
            <person name="Hirt R.P."/>
            <person name="Silva J.C."/>
            <person name="Delcher A.L."/>
            <person name="Schatz M."/>
            <person name="Zhao Q."/>
            <person name="Wortman J.R."/>
            <person name="Bidwell S.L."/>
            <person name="Alsmark U.C.M."/>
            <person name="Besteiro S."/>
            <person name="Sicheritz-Ponten T."/>
            <person name="Noel C.J."/>
            <person name="Dacks J.B."/>
            <person name="Foster P.G."/>
            <person name="Simillion C."/>
            <person name="Van de Peer Y."/>
            <person name="Miranda-Saavedra D."/>
            <person name="Barton G.J."/>
            <person name="Westrop G.D."/>
            <person name="Mueller S."/>
            <person name="Dessi D."/>
            <person name="Fiori P.L."/>
            <person name="Ren Q."/>
            <person name="Paulsen I."/>
            <person name="Zhang H."/>
            <person name="Bastida-Corcuera F.D."/>
            <person name="Simoes-Barbosa A."/>
            <person name="Brown M.T."/>
            <person name="Hayes R.D."/>
            <person name="Mukherjee M."/>
            <person name="Okumura C.Y."/>
            <person name="Schneider R."/>
            <person name="Smith A.J."/>
            <person name="Vanacova S."/>
            <person name="Villalvazo M."/>
            <person name="Haas B.J."/>
            <person name="Pertea M."/>
            <person name="Feldblyum T.V."/>
            <person name="Utterback T.R."/>
            <person name="Shu C.L."/>
            <person name="Osoegawa K."/>
            <person name="de Jong P.J."/>
            <person name="Hrdy I."/>
            <person name="Horvathova L."/>
            <person name="Zubacova Z."/>
            <person name="Dolezal P."/>
            <person name="Malik S.B."/>
            <person name="Logsdon J.M. Jr."/>
            <person name="Henze K."/>
            <person name="Gupta A."/>
            <person name="Wang C.C."/>
            <person name="Dunne R.L."/>
            <person name="Upcroft J.A."/>
            <person name="Upcroft P."/>
            <person name="White O."/>
            <person name="Salzberg S.L."/>
            <person name="Tang P."/>
            <person name="Chiu C.-H."/>
            <person name="Lee Y.-S."/>
            <person name="Embley T.M."/>
            <person name="Coombs G.H."/>
            <person name="Mottram J.C."/>
            <person name="Tachezy J."/>
            <person name="Fraser-Liggett C.M."/>
            <person name="Johnson P.J."/>
        </authorList>
    </citation>
    <scope>NUCLEOTIDE SEQUENCE [LARGE SCALE GENOMIC DNA]</scope>
    <source>
        <strain evidence="2">G3</strain>
    </source>
</reference>
<evidence type="ECO:0000313" key="2">
    <source>
        <dbReference type="EMBL" id="EAY01994.1"/>
    </source>
</evidence>
<dbReference type="KEGG" id="tva:4759828"/>
<gene>
    <name evidence="2" type="ORF">TVAG_217310</name>
</gene>
<accession>A2EZB3</accession>
<dbReference type="InterPro" id="IPR049625">
    <property type="entry name" value="Glyco_transf_61_cat"/>
</dbReference>